<sequence length="368" mass="42008">SRVHSIHPTTQILRDPNSAVHTRSKVNKSSGAHAFVDAMQEELLQFKTQNVWILVDLPFGKKVVGIKWVYRNKKDERGLIVRTKASIFLAFASYMGFIVYQMDVKSAFLYEKIDEEVYVSQPLGLVDPKFLKKVYMVVKALYCLHQAPRAWYATLSTFLVKSRYRRGIIDNTLFIKKDKKDIMLVTPKNSHLHVLKKIFRYLKGQPKLGLWYPRESAFDLEAYSDSDYDGVNLDKKSSTRGDFNKLSNLVDEGADYAVNEERLTDKINVLNAETKGVSAASETLNAATLAVSTARSRMKRMSKRKKTDVDLEEEEQLRAFLKIIPNEEGQVNYAVLNKSKELASPTQIALDNDFLNPLMANSLPKTIW</sequence>
<dbReference type="PANTHER" id="PTHR11439:SF495">
    <property type="entry name" value="REVERSE TRANSCRIPTASE, RNA-DEPENDENT DNA POLYMERASE-RELATED"/>
    <property type="match status" value="1"/>
</dbReference>
<evidence type="ECO:0000313" key="3">
    <source>
        <dbReference type="EMBL" id="GFA72823.1"/>
    </source>
</evidence>
<feature type="domain" description="Reverse transcriptase Ty1/copia-type" evidence="2">
    <location>
        <begin position="87"/>
        <end position="185"/>
    </location>
</feature>
<comment type="caution">
    <text evidence="3">The sequence shown here is derived from an EMBL/GenBank/DDBJ whole genome shotgun (WGS) entry which is preliminary data.</text>
</comment>
<keyword evidence="1" id="KW-0472">Membrane</keyword>
<proteinExistence type="predicted"/>
<dbReference type="EMBL" id="BKCJ010476685">
    <property type="protein sequence ID" value="GFA72823.1"/>
    <property type="molecule type" value="Genomic_DNA"/>
</dbReference>
<gene>
    <name evidence="3" type="ORF">Tci_644795</name>
</gene>
<dbReference type="Pfam" id="PF07727">
    <property type="entry name" value="RVT_2"/>
    <property type="match status" value="1"/>
</dbReference>
<evidence type="ECO:0000259" key="2">
    <source>
        <dbReference type="Pfam" id="PF07727"/>
    </source>
</evidence>
<dbReference type="AlphaFoldDB" id="A0A699K301"/>
<keyword evidence="1" id="KW-0812">Transmembrane</keyword>
<dbReference type="InterPro" id="IPR013103">
    <property type="entry name" value="RVT_2"/>
</dbReference>
<protein>
    <recommendedName>
        <fullName evidence="2">Reverse transcriptase Ty1/copia-type domain-containing protein</fullName>
    </recommendedName>
</protein>
<feature type="non-terminal residue" evidence="3">
    <location>
        <position position="1"/>
    </location>
</feature>
<name>A0A699K301_TANCI</name>
<accession>A0A699K301</accession>
<dbReference type="PANTHER" id="PTHR11439">
    <property type="entry name" value="GAG-POL-RELATED RETROTRANSPOSON"/>
    <property type="match status" value="1"/>
</dbReference>
<keyword evidence="1" id="KW-1133">Transmembrane helix</keyword>
<organism evidence="3">
    <name type="scientific">Tanacetum cinerariifolium</name>
    <name type="common">Dalmatian daisy</name>
    <name type="synonym">Chrysanthemum cinerariifolium</name>
    <dbReference type="NCBI Taxonomy" id="118510"/>
    <lineage>
        <taxon>Eukaryota</taxon>
        <taxon>Viridiplantae</taxon>
        <taxon>Streptophyta</taxon>
        <taxon>Embryophyta</taxon>
        <taxon>Tracheophyta</taxon>
        <taxon>Spermatophyta</taxon>
        <taxon>Magnoliopsida</taxon>
        <taxon>eudicotyledons</taxon>
        <taxon>Gunneridae</taxon>
        <taxon>Pentapetalae</taxon>
        <taxon>asterids</taxon>
        <taxon>campanulids</taxon>
        <taxon>Asterales</taxon>
        <taxon>Asteraceae</taxon>
        <taxon>Asteroideae</taxon>
        <taxon>Anthemideae</taxon>
        <taxon>Anthemidinae</taxon>
        <taxon>Tanacetum</taxon>
    </lineage>
</organism>
<feature type="transmembrane region" description="Helical" evidence="1">
    <location>
        <begin position="79"/>
        <end position="100"/>
    </location>
</feature>
<evidence type="ECO:0000256" key="1">
    <source>
        <dbReference type="SAM" id="Phobius"/>
    </source>
</evidence>
<reference evidence="3" key="1">
    <citation type="journal article" date="2019" name="Sci. Rep.">
        <title>Draft genome of Tanacetum cinerariifolium, the natural source of mosquito coil.</title>
        <authorList>
            <person name="Yamashiro T."/>
            <person name="Shiraishi A."/>
            <person name="Satake H."/>
            <person name="Nakayama K."/>
        </authorList>
    </citation>
    <scope>NUCLEOTIDE SEQUENCE</scope>
</reference>